<dbReference type="GO" id="GO:0004673">
    <property type="term" value="F:protein histidine kinase activity"/>
    <property type="evidence" value="ECO:0007669"/>
    <property type="project" value="UniProtKB-EC"/>
</dbReference>
<dbReference type="EC" id="2.7.13.3" evidence="2"/>
<dbReference type="InterPro" id="IPR003594">
    <property type="entry name" value="HATPase_dom"/>
</dbReference>
<dbReference type="SUPFAM" id="SSF55874">
    <property type="entry name" value="ATPase domain of HSP90 chaperone/DNA topoisomerase II/histidine kinase"/>
    <property type="match status" value="1"/>
</dbReference>
<name>A0AAV3XG51_9CYAN</name>
<comment type="caution">
    <text evidence="8">The sequence shown here is derived from an EMBL/GenBank/DDBJ whole genome shotgun (WGS) entry which is preliminary data.</text>
</comment>
<dbReference type="Pfam" id="PF02518">
    <property type="entry name" value="HATPase_c"/>
    <property type="match status" value="1"/>
</dbReference>
<keyword evidence="3" id="KW-0808">Transferase</keyword>
<dbReference type="PANTHER" id="PTHR24421:SF10">
    <property type="entry name" value="NITRATE_NITRITE SENSOR PROTEIN NARQ"/>
    <property type="match status" value="1"/>
</dbReference>
<dbReference type="InterPro" id="IPR050482">
    <property type="entry name" value="Sensor_HK_TwoCompSys"/>
</dbReference>
<comment type="catalytic activity">
    <reaction evidence="1">
        <text>ATP + protein L-histidine = ADP + protein N-phospho-L-histidine.</text>
        <dbReference type="EC" id="2.7.13.3"/>
    </reaction>
</comment>
<protein>
    <recommendedName>
        <fullName evidence="2">histidine kinase</fullName>
        <ecNumber evidence="2">2.7.13.3</ecNumber>
    </recommendedName>
</protein>
<evidence type="ECO:0000256" key="6">
    <source>
        <dbReference type="SAM" id="Phobius"/>
    </source>
</evidence>
<evidence type="ECO:0000256" key="4">
    <source>
        <dbReference type="ARBA" id="ARBA00022777"/>
    </source>
</evidence>
<evidence type="ECO:0000256" key="2">
    <source>
        <dbReference type="ARBA" id="ARBA00012438"/>
    </source>
</evidence>
<proteinExistence type="predicted"/>
<keyword evidence="6" id="KW-1133">Transmembrane helix</keyword>
<dbReference type="AlphaFoldDB" id="A0AAV3XG51"/>
<feature type="transmembrane region" description="Helical" evidence="6">
    <location>
        <begin position="310"/>
        <end position="329"/>
    </location>
</feature>
<dbReference type="SMART" id="SM01080">
    <property type="entry name" value="CHASE2"/>
    <property type="match status" value="1"/>
</dbReference>
<evidence type="ECO:0000259" key="7">
    <source>
        <dbReference type="SMART" id="SM01080"/>
    </source>
</evidence>
<organism evidence="8 9">
    <name type="scientific">Microseira wollei NIES-4236</name>
    <dbReference type="NCBI Taxonomy" id="2530354"/>
    <lineage>
        <taxon>Bacteria</taxon>
        <taxon>Bacillati</taxon>
        <taxon>Cyanobacteriota</taxon>
        <taxon>Cyanophyceae</taxon>
        <taxon>Oscillatoriophycideae</taxon>
        <taxon>Aerosakkonematales</taxon>
        <taxon>Aerosakkonemataceae</taxon>
        <taxon>Microseira</taxon>
    </lineage>
</organism>
<dbReference type="GO" id="GO:0000160">
    <property type="term" value="P:phosphorelay signal transduction system"/>
    <property type="evidence" value="ECO:0007669"/>
    <property type="project" value="UniProtKB-KW"/>
</dbReference>
<evidence type="ECO:0000313" key="8">
    <source>
        <dbReference type="EMBL" id="GET39885.1"/>
    </source>
</evidence>
<feature type="transmembrane region" description="Helical" evidence="6">
    <location>
        <begin position="373"/>
        <end position="391"/>
    </location>
</feature>
<keyword evidence="6" id="KW-0472">Membrane</keyword>
<feature type="domain" description="CHASE2" evidence="7">
    <location>
        <begin position="32"/>
        <end position="327"/>
    </location>
</feature>
<keyword evidence="5" id="KW-0902">Two-component regulatory system</keyword>
<dbReference type="Gene3D" id="3.30.565.10">
    <property type="entry name" value="Histidine kinase-like ATPase, C-terminal domain"/>
    <property type="match status" value="1"/>
</dbReference>
<dbReference type="PANTHER" id="PTHR24421">
    <property type="entry name" value="NITRATE/NITRITE SENSOR PROTEIN NARX-RELATED"/>
    <property type="match status" value="1"/>
</dbReference>
<dbReference type="EMBL" id="BLAY01000077">
    <property type="protein sequence ID" value="GET39885.1"/>
    <property type="molecule type" value="Genomic_DNA"/>
</dbReference>
<evidence type="ECO:0000256" key="3">
    <source>
        <dbReference type="ARBA" id="ARBA00022679"/>
    </source>
</evidence>
<evidence type="ECO:0000313" key="9">
    <source>
        <dbReference type="Proteomes" id="UP001050975"/>
    </source>
</evidence>
<feature type="transmembrane region" description="Helical" evidence="6">
    <location>
        <begin position="341"/>
        <end position="367"/>
    </location>
</feature>
<keyword evidence="4 8" id="KW-0418">Kinase</keyword>
<dbReference type="Pfam" id="PF05226">
    <property type="entry name" value="CHASE2"/>
    <property type="match status" value="1"/>
</dbReference>
<evidence type="ECO:0000256" key="5">
    <source>
        <dbReference type="ARBA" id="ARBA00023012"/>
    </source>
</evidence>
<accession>A0AAV3XG51</accession>
<evidence type="ECO:0000256" key="1">
    <source>
        <dbReference type="ARBA" id="ARBA00000085"/>
    </source>
</evidence>
<sequence>MVLRKTWQRSALWLGIGWSLLWSVLLADLPLVQHLDLSQRDRLIRLNHPRTPPPEIVLVTISQADLKTWGLANEPTIYSNLVNRLLDADAAVVVLNLLPNWVQTSDHPNNPIKTLVKSHSDRIVLVLPTSRATGPHPTEWRSYEYFLPLTDKGEPLFTPQSILGFAEYEPEAKHPQSVRSTARQASLSGQFTLTHNLDRIQALDSAALLTLKKFKPQKQPFRTPQTPIQIHFWGARGTFPTLKVQSVLSNNSSLPQVRNKIVVVGFSDINNPDAFAIRSPFGELMPAVELQANLLASLLAGSFDQIVPNWLQKALIVLGGILISQWIVFGKLDRRARKRYWYWLYPVLGLSGFSLVSVVLFGQGWILPITLPLVTWTATGVSVFISLLLGVQKDLIHQQQCEIDRLHSIEQAAAISQTKKMLHRIAANIHAGPLQELKLVMDRLEMLQINGEALNLDPVLDQLESLGHHLRQQLNQARAITLEITPELKAGLDAGIRAKLQQLVNSGELNLRIIQQLQPLEEPESNSLWLEAREDIYHFFCEAIHNVIRHAQSPHGTATQVQVSLCQQDRHCTLTIENDGAKLDPSIFESSTMPRTRGGYGMKLMKMIAAELPNGTLECVALPEGGVRVQLSWHQAFN</sequence>
<dbReference type="Proteomes" id="UP001050975">
    <property type="component" value="Unassembled WGS sequence"/>
</dbReference>
<dbReference type="InterPro" id="IPR036890">
    <property type="entry name" value="HATPase_C_sf"/>
</dbReference>
<keyword evidence="9" id="KW-1185">Reference proteome</keyword>
<gene>
    <name evidence="8" type="ORF">MiSe_46570</name>
</gene>
<keyword evidence="6" id="KW-0812">Transmembrane</keyword>
<dbReference type="RefSeq" id="WP_226585548.1">
    <property type="nucleotide sequence ID" value="NZ_BLAY01000077.1"/>
</dbReference>
<dbReference type="InterPro" id="IPR007890">
    <property type="entry name" value="CHASE2"/>
</dbReference>
<reference evidence="8" key="1">
    <citation type="submission" date="2019-10" db="EMBL/GenBank/DDBJ databases">
        <title>Draft genome sequece of Microseira wollei NIES-4236.</title>
        <authorList>
            <person name="Yamaguchi H."/>
            <person name="Suzuki S."/>
            <person name="Kawachi M."/>
        </authorList>
    </citation>
    <scope>NUCLEOTIDE SEQUENCE</scope>
    <source>
        <strain evidence="8">NIES-4236</strain>
    </source>
</reference>